<evidence type="ECO:0000256" key="1">
    <source>
        <dbReference type="SAM" id="SignalP"/>
    </source>
</evidence>
<reference evidence="3" key="1">
    <citation type="submission" date="2021-11" db="EMBL/GenBank/DDBJ databases">
        <authorList>
            <person name="Bulgarelli D."/>
        </authorList>
    </citation>
    <scope>NUCLEOTIDE SEQUENCE</scope>
    <source>
        <strain evidence="3">Bi133</strain>
    </source>
</reference>
<feature type="chain" id="PRO_5040789839" evidence="1">
    <location>
        <begin position="24"/>
        <end position="606"/>
    </location>
</feature>
<comment type="caution">
    <text evidence="3">The sequence shown here is derived from an EMBL/GenBank/DDBJ whole genome shotgun (WGS) entry which is preliminary data.</text>
</comment>
<dbReference type="InterPro" id="IPR029052">
    <property type="entry name" value="Metallo-depent_PP-like"/>
</dbReference>
<evidence type="ECO:0000313" key="3">
    <source>
        <dbReference type="EMBL" id="CAH0308783.1"/>
    </source>
</evidence>
<feature type="domain" description="Calcineurin-like phosphoesterase" evidence="2">
    <location>
        <begin position="307"/>
        <end position="465"/>
    </location>
</feature>
<dbReference type="Pfam" id="PF00149">
    <property type="entry name" value="Metallophos"/>
    <property type="match status" value="1"/>
</dbReference>
<dbReference type="Gene3D" id="3.60.21.10">
    <property type="match status" value="1"/>
</dbReference>
<sequence length="606" mass="68852">MRMKKALIGLSLLCMIVPGIAKSADSVAENNRSNIVANWKFTKQHVKSGSIDKGNLIIEDTSKHGNDLELVTIGDPASPELKNMIQWSEEDYHDQEKVDSLEFANYENAPSGRYFKTKKGSPINSEKFDKGFTIEAVFKLPSDSKNAMGLFSRQGQAADLNKMEGEKKILSALTVSSDQKIHWTSHPSNLNYNVSNWSRSLNADEWYHLAVVNDGDTTTLTLNGVSDYGKSEKVIGIAAVKGKGWNIGASEWGNKFNALFKGNIQQIRIANKALTEKEWLVQDARDDEPFEGSNKALPFLTNKKNYNFLFVPDTQKYSSQNPEIFNSQMNWISNNTKKNNIIMNTFVGDIVDSDSEKQWQNSLGAISHLDKKEIPYLMAAGNHDYADGDPFLTHYGPQRFLNKKYYKGSSHSGYSSYAIAKAGSYEYLILIVDMKNLHKDLEWSKKVLDQHKDKPTILVSHDIIFPKIKDDKTIAVESSNGRVIWDELVKDHNQVFMTVNGHYYGIAHRVKQNSAGNDVIQMLVNYQTNYRGGNGWLRLVEFDEKKNVLLFRTYSPFVDEMSKKEKSYIDYKFLTGENNSFKLDWDFKKRFNFREAEKSNSPGVSD</sequence>
<keyword evidence="1" id="KW-0732">Signal</keyword>
<dbReference type="PANTHER" id="PTHR43143">
    <property type="entry name" value="METALLOPHOSPHOESTERASE, CALCINEURIN SUPERFAMILY"/>
    <property type="match status" value="1"/>
</dbReference>
<dbReference type="Pfam" id="PF13385">
    <property type="entry name" value="Laminin_G_3"/>
    <property type="match status" value="1"/>
</dbReference>
<dbReference type="PANTHER" id="PTHR43143:SF5">
    <property type="entry name" value="SECRETED PROTEIN"/>
    <property type="match status" value="1"/>
</dbReference>
<name>A0A9W4LBP4_9BACI</name>
<dbReference type="RefSeq" id="WP_230304005.1">
    <property type="nucleotide sequence ID" value="NZ_CAKKMG010000127.1"/>
</dbReference>
<dbReference type="GO" id="GO:0004115">
    <property type="term" value="F:3',5'-cyclic-AMP phosphodiesterase activity"/>
    <property type="evidence" value="ECO:0007669"/>
    <property type="project" value="UniProtKB-EC"/>
</dbReference>
<protein>
    <submittedName>
        <fullName evidence="3">3',5'-cyclic adenosine monophosphate phosphodiesterase CpdA</fullName>
        <ecNumber evidence="3">3.1.4.53</ecNumber>
    </submittedName>
</protein>
<organism evidence="3 4">
    <name type="scientific">Peribacillus simplex</name>
    <dbReference type="NCBI Taxonomy" id="1478"/>
    <lineage>
        <taxon>Bacteria</taxon>
        <taxon>Bacillati</taxon>
        <taxon>Bacillota</taxon>
        <taxon>Bacilli</taxon>
        <taxon>Bacillales</taxon>
        <taxon>Bacillaceae</taxon>
        <taxon>Peribacillus</taxon>
    </lineage>
</organism>
<dbReference type="Gene3D" id="2.60.120.200">
    <property type="match status" value="1"/>
</dbReference>
<feature type="signal peptide" evidence="1">
    <location>
        <begin position="1"/>
        <end position="23"/>
    </location>
</feature>
<gene>
    <name evidence="3" type="primary">cpdA_2</name>
    <name evidence="3" type="ORF">SRABI133_04849</name>
</gene>
<keyword evidence="3" id="KW-0378">Hydrolase</keyword>
<evidence type="ECO:0000259" key="2">
    <source>
        <dbReference type="Pfam" id="PF00149"/>
    </source>
</evidence>
<dbReference type="InterPro" id="IPR004843">
    <property type="entry name" value="Calcineurin-like_PHP"/>
</dbReference>
<dbReference type="EMBL" id="CAKKMG010000127">
    <property type="protein sequence ID" value="CAH0308783.1"/>
    <property type="molecule type" value="Genomic_DNA"/>
</dbReference>
<dbReference type="InterPro" id="IPR051918">
    <property type="entry name" value="STPP_CPPED1"/>
</dbReference>
<dbReference type="Proteomes" id="UP000789326">
    <property type="component" value="Unassembled WGS sequence"/>
</dbReference>
<dbReference type="SUPFAM" id="SSF56300">
    <property type="entry name" value="Metallo-dependent phosphatases"/>
    <property type="match status" value="1"/>
</dbReference>
<dbReference type="EC" id="3.1.4.53" evidence="3"/>
<evidence type="ECO:0000313" key="4">
    <source>
        <dbReference type="Proteomes" id="UP000789326"/>
    </source>
</evidence>
<dbReference type="SUPFAM" id="SSF49899">
    <property type="entry name" value="Concanavalin A-like lectins/glucanases"/>
    <property type="match status" value="1"/>
</dbReference>
<dbReference type="InterPro" id="IPR013320">
    <property type="entry name" value="ConA-like_dom_sf"/>
</dbReference>
<accession>A0A9W4LBP4</accession>
<dbReference type="AlphaFoldDB" id="A0A9W4LBP4"/>
<proteinExistence type="predicted"/>